<evidence type="ECO:0000313" key="3">
    <source>
        <dbReference type="EMBL" id="KIL39181.1"/>
    </source>
</evidence>
<evidence type="ECO:0000313" key="4">
    <source>
        <dbReference type="Proteomes" id="UP000031967"/>
    </source>
</evidence>
<keyword evidence="2" id="KW-0812">Transmembrane</keyword>
<keyword evidence="4" id="KW-1185">Reference proteome</keyword>
<feature type="transmembrane region" description="Helical" evidence="2">
    <location>
        <begin position="46"/>
        <end position="68"/>
    </location>
</feature>
<sequence length="402" mass="44162">MTALERPEFDPERDLQSGPYPRRGFTPELQQRIEERIERKARSRRLRLPFAAAAAAIAVCAVAALAQWPKGQPEHKQAQAAAPAAALTAPAERIAIGPASYHSGLLLGLRTDFQRKAGNSGPESADSSYRTLFIAPLDGRLDVAAEGKGILLPYGQTFWKIDAVSQSAGDDVYRTLIAHPANRPIPAQAIVPRSSVQVRHSERLLFAGNKYVTLEQTEAVQKGKRTLQTSRVWVKELQQVNGEMTMPADDAAARRYVGLQDLFGAGVNRADEWAIVRKPGTWVPAVASTTLDGDQESFVLNSIPLSLPDAVISHDQLCCTWADIQRIQPDAVDALSSPKKDFMAIVTPSSIYFNEVRNGQIGATPQLTINLNENEKLVMAQWATESYVDDWVKASRNYLKKP</sequence>
<accession>A0ABR5ADR2</accession>
<feature type="region of interest" description="Disordered" evidence="1">
    <location>
        <begin position="1"/>
        <end position="26"/>
    </location>
</feature>
<name>A0ABR5ADR2_9BACL</name>
<evidence type="ECO:0000256" key="2">
    <source>
        <dbReference type="SAM" id="Phobius"/>
    </source>
</evidence>
<protein>
    <submittedName>
        <fullName evidence="3">Uncharacterized protein</fullName>
    </submittedName>
</protein>
<keyword evidence="2" id="KW-1133">Transmembrane helix</keyword>
<organism evidence="3 4">
    <name type="scientific">Gordoniibacillus kamchatkensis</name>
    <dbReference type="NCBI Taxonomy" id="1590651"/>
    <lineage>
        <taxon>Bacteria</taxon>
        <taxon>Bacillati</taxon>
        <taxon>Bacillota</taxon>
        <taxon>Bacilli</taxon>
        <taxon>Bacillales</taxon>
        <taxon>Paenibacillaceae</taxon>
        <taxon>Gordoniibacillus</taxon>
    </lineage>
</organism>
<reference evidence="3 4" key="1">
    <citation type="submission" date="2014-12" db="EMBL/GenBank/DDBJ databases">
        <title>Draft genome sequence of Paenibacillus kamchatkensis strain B-2647.</title>
        <authorList>
            <person name="Karlyshev A.V."/>
            <person name="Kudryashova E.B."/>
        </authorList>
    </citation>
    <scope>NUCLEOTIDE SEQUENCE [LARGE SCALE GENOMIC DNA]</scope>
    <source>
        <strain evidence="3 4">VKM B-2647</strain>
    </source>
</reference>
<comment type="caution">
    <text evidence="3">The sequence shown here is derived from an EMBL/GenBank/DDBJ whole genome shotgun (WGS) entry which is preliminary data.</text>
</comment>
<dbReference type="EMBL" id="JXAK01000042">
    <property type="protein sequence ID" value="KIL39181.1"/>
    <property type="molecule type" value="Genomic_DNA"/>
</dbReference>
<evidence type="ECO:0000256" key="1">
    <source>
        <dbReference type="SAM" id="MobiDB-lite"/>
    </source>
</evidence>
<gene>
    <name evidence="3" type="ORF">SD70_21835</name>
</gene>
<keyword evidence="2" id="KW-0472">Membrane</keyword>
<proteinExistence type="predicted"/>
<dbReference type="Proteomes" id="UP000031967">
    <property type="component" value="Unassembled WGS sequence"/>
</dbReference>
<feature type="compositionally biased region" description="Basic and acidic residues" evidence="1">
    <location>
        <begin position="1"/>
        <end position="15"/>
    </location>
</feature>